<gene>
    <name evidence="1" type="ORF">METZ01_LOCUS65205</name>
</gene>
<protein>
    <submittedName>
        <fullName evidence="1">Uncharacterized protein</fullName>
    </submittedName>
</protein>
<sequence length="26" mass="3053">MMTGLNMEKPDFLLQIASKWLLESKK</sequence>
<dbReference type="EMBL" id="UINC01004172">
    <property type="protein sequence ID" value="SVA12351.1"/>
    <property type="molecule type" value="Genomic_DNA"/>
</dbReference>
<organism evidence="1">
    <name type="scientific">marine metagenome</name>
    <dbReference type="NCBI Taxonomy" id="408172"/>
    <lineage>
        <taxon>unclassified sequences</taxon>
        <taxon>metagenomes</taxon>
        <taxon>ecological metagenomes</taxon>
    </lineage>
</organism>
<proteinExistence type="predicted"/>
<accession>A0A381TA03</accession>
<evidence type="ECO:0000313" key="1">
    <source>
        <dbReference type="EMBL" id="SVA12351.1"/>
    </source>
</evidence>
<name>A0A381TA03_9ZZZZ</name>
<dbReference type="AlphaFoldDB" id="A0A381TA03"/>
<reference evidence="1" key="1">
    <citation type="submission" date="2018-05" db="EMBL/GenBank/DDBJ databases">
        <authorList>
            <person name="Lanie J.A."/>
            <person name="Ng W.-L."/>
            <person name="Kazmierczak K.M."/>
            <person name="Andrzejewski T.M."/>
            <person name="Davidsen T.M."/>
            <person name="Wayne K.J."/>
            <person name="Tettelin H."/>
            <person name="Glass J.I."/>
            <person name="Rusch D."/>
            <person name="Podicherti R."/>
            <person name="Tsui H.-C.T."/>
            <person name="Winkler M.E."/>
        </authorList>
    </citation>
    <scope>NUCLEOTIDE SEQUENCE</scope>
</reference>